<reference evidence="2" key="1">
    <citation type="submission" date="2023-06" db="EMBL/GenBank/DDBJ databases">
        <title>Genome-scale phylogeny and comparative genomics of the fungal order Sordariales.</title>
        <authorList>
            <consortium name="Lawrence Berkeley National Laboratory"/>
            <person name="Hensen N."/>
            <person name="Bonometti L."/>
            <person name="Westerberg I."/>
            <person name="Brannstrom I.O."/>
            <person name="Guillou S."/>
            <person name="Cros-Aarteil S."/>
            <person name="Calhoun S."/>
            <person name="Haridas S."/>
            <person name="Kuo A."/>
            <person name="Mondo S."/>
            <person name="Pangilinan J."/>
            <person name="Riley R."/>
            <person name="Labutti K."/>
            <person name="Andreopoulos B."/>
            <person name="Lipzen A."/>
            <person name="Chen C."/>
            <person name="Yanf M."/>
            <person name="Daum C."/>
            <person name="Ng V."/>
            <person name="Clum A."/>
            <person name="Steindorff A."/>
            <person name="Ohm R."/>
            <person name="Martin F."/>
            <person name="Silar P."/>
            <person name="Natvig D."/>
            <person name="Lalanne C."/>
            <person name="Gautier V."/>
            <person name="Ament-Velasquez S.L."/>
            <person name="Kruys A."/>
            <person name="Hutchinson M.I."/>
            <person name="Powell A.J."/>
            <person name="Barry K."/>
            <person name="Miller A.N."/>
            <person name="Grigoriev I.V."/>
            <person name="Debuchy R."/>
            <person name="Gladieux P."/>
            <person name="Thoren M.H."/>
            <person name="Johannesson H."/>
        </authorList>
    </citation>
    <scope>NUCLEOTIDE SEQUENCE</scope>
    <source>
        <strain evidence="2">SMH2532-1</strain>
    </source>
</reference>
<evidence type="ECO:0000313" key="2">
    <source>
        <dbReference type="EMBL" id="KAK0644624.1"/>
    </source>
</evidence>
<dbReference type="InterPro" id="IPR011009">
    <property type="entry name" value="Kinase-like_dom_sf"/>
</dbReference>
<dbReference type="SUPFAM" id="SSF56112">
    <property type="entry name" value="Protein kinase-like (PK-like)"/>
    <property type="match status" value="1"/>
</dbReference>
<keyword evidence="3" id="KW-1185">Reference proteome</keyword>
<dbReference type="EMBL" id="JAULSV010000005">
    <property type="protein sequence ID" value="KAK0644624.1"/>
    <property type="molecule type" value="Genomic_DNA"/>
</dbReference>
<proteinExistence type="predicted"/>
<dbReference type="Gene3D" id="1.10.510.10">
    <property type="entry name" value="Transferase(Phosphotransferase) domain 1"/>
    <property type="match status" value="1"/>
</dbReference>
<feature type="non-terminal residue" evidence="2">
    <location>
        <position position="1"/>
    </location>
</feature>
<dbReference type="AlphaFoldDB" id="A0AA39Y261"/>
<evidence type="ECO:0000313" key="3">
    <source>
        <dbReference type="Proteomes" id="UP001174936"/>
    </source>
</evidence>
<dbReference type="GO" id="GO:0005524">
    <property type="term" value="F:ATP binding"/>
    <property type="evidence" value="ECO:0007669"/>
    <property type="project" value="InterPro"/>
</dbReference>
<comment type="caution">
    <text evidence="2">The sequence shown here is derived from an EMBL/GenBank/DDBJ whole genome shotgun (WGS) entry which is preliminary data.</text>
</comment>
<accession>A0AA39Y261</accession>
<feature type="domain" description="Protein kinase" evidence="1">
    <location>
        <begin position="130"/>
        <end position="465"/>
    </location>
</feature>
<sequence>SPPITPTWTVDCGDPAYFRFFAIPDFARGKPPLQIVVVVPLDQMAVDPRLVQSLQLNKLFSSSKHDLARLPITNYLIQALSFWSSRQPDFQEVYLSMPYASQIVVETLHQDCRQTRIHLDPSYHVERQWLSVLEFEGQTDLDLSCLATLVDWSELELVQQLHESITLVRVPSRMGPSSLMVYKAVTEDLQYMYHELRVMLSMASHPCIIGSPNYVVVKQCRFGGKLGICGFLLDYHPHGSLQTALQSGEPITLRQKLYWAESLLHALVHVRDNGPGFYSDLKPNNVLLVPATPNSRDGLTAPLLIDFEQRGSWYGWSPPEVQYVEFLDMLATKASSEATRNRYSKVMQECFPELRAVRANGPQRTLKEAPNGFSLGWTSLDVAGRQRAQVFGVGKLLWCIFEELPSCNSFLSIETFAEGIDQEQRFPEFRKTPGYLRELIRRCTAGAPEWEEEGFPIGRRGDKLVPLKDLGVDSEDVGIEEGPDSVGKLAREWWKETVQDAENY</sequence>
<dbReference type="GO" id="GO:0004672">
    <property type="term" value="F:protein kinase activity"/>
    <property type="evidence" value="ECO:0007669"/>
    <property type="project" value="InterPro"/>
</dbReference>
<dbReference type="Proteomes" id="UP001174936">
    <property type="component" value="Unassembled WGS sequence"/>
</dbReference>
<feature type="non-terminal residue" evidence="2">
    <location>
        <position position="504"/>
    </location>
</feature>
<gene>
    <name evidence="2" type="ORF">B0T16DRAFT_290127</name>
</gene>
<name>A0AA39Y261_9PEZI</name>
<organism evidence="2 3">
    <name type="scientific">Cercophora newfieldiana</name>
    <dbReference type="NCBI Taxonomy" id="92897"/>
    <lineage>
        <taxon>Eukaryota</taxon>
        <taxon>Fungi</taxon>
        <taxon>Dikarya</taxon>
        <taxon>Ascomycota</taxon>
        <taxon>Pezizomycotina</taxon>
        <taxon>Sordariomycetes</taxon>
        <taxon>Sordariomycetidae</taxon>
        <taxon>Sordariales</taxon>
        <taxon>Lasiosphaeriaceae</taxon>
        <taxon>Cercophora</taxon>
    </lineage>
</organism>
<protein>
    <recommendedName>
        <fullName evidence="1">Protein kinase domain-containing protein</fullName>
    </recommendedName>
</protein>
<dbReference type="PROSITE" id="PS50011">
    <property type="entry name" value="PROTEIN_KINASE_DOM"/>
    <property type="match status" value="1"/>
</dbReference>
<dbReference type="InterPro" id="IPR000719">
    <property type="entry name" value="Prot_kinase_dom"/>
</dbReference>
<evidence type="ECO:0000259" key="1">
    <source>
        <dbReference type="PROSITE" id="PS50011"/>
    </source>
</evidence>